<dbReference type="InterPro" id="IPR052155">
    <property type="entry name" value="Biofilm_reg_signaling"/>
</dbReference>
<dbReference type="EMBL" id="JAUOTP010000010">
    <property type="protein sequence ID" value="MDO6416278.1"/>
    <property type="molecule type" value="Genomic_DNA"/>
</dbReference>
<dbReference type="NCBIfam" id="TIGR00229">
    <property type="entry name" value="sensory_box"/>
    <property type="match status" value="1"/>
</dbReference>
<dbReference type="Gene3D" id="3.30.450.40">
    <property type="match status" value="1"/>
</dbReference>
<dbReference type="SUPFAM" id="SSF55781">
    <property type="entry name" value="GAF domain-like"/>
    <property type="match status" value="1"/>
</dbReference>
<dbReference type="NCBIfam" id="TIGR00254">
    <property type="entry name" value="GGDEF"/>
    <property type="match status" value="1"/>
</dbReference>
<evidence type="ECO:0000259" key="3">
    <source>
        <dbReference type="PROSITE" id="PS50883"/>
    </source>
</evidence>
<evidence type="ECO:0000313" key="5">
    <source>
        <dbReference type="EMBL" id="MDO6416278.1"/>
    </source>
</evidence>
<dbReference type="RefSeq" id="WP_431312427.1">
    <property type="nucleotide sequence ID" value="NZ_JAUOTP010000010.1"/>
</dbReference>
<dbReference type="Proteomes" id="UP001169764">
    <property type="component" value="Unassembled WGS sequence"/>
</dbReference>
<dbReference type="InterPro" id="IPR000700">
    <property type="entry name" value="PAS-assoc_C"/>
</dbReference>
<name>A0ABT8YES8_9SPHN</name>
<dbReference type="Pfam" id="PF00990">
    <property type="entry name" value="GGDEF"/>
    <property type="match status" value="1"/>
</dbReference>
<dbReference type="Gene3D" id="3.30.450.20">
    <property type="entry name" value="PAS domain"/>
    <property type="match status" value="1"/>
</dbReference>
<dbReference type="InterPro" id="IPR029016">
    <property type="entry name" value="GAF-like_dom_sf"/>
</dbReference>
<dbReference type="SMART" id="SM00065">
    <property type="entry name" value="GAF"/>
    <property type="match status" value="1"/>
</dbReference>
<dbReference type="InterPro" id="IPR000160">
    <property type="entry name" value="GGDEF_dom"/>
</dbReference>
<dbReference type="SUPFAM" id="SSF55073">
    <property type="entry name" value="Nucleotide cyclase"/>
    <property type="match status" value="1"/>
</dbReference>
<comment type="caution">
    <text evidence="5">The sequence shown here is derived from an EMBL/GenBank/DDBJ whole genome shotgun (WGS) entry which is preliminary data.</text>
</comment>
<dbReference type="SUPFAM" id="SSF55785">
    <property type="entry name" value="PYP-like sensor domain (PAS domain)"/>
    <property type="match status" value="1"/>
</dbReference>
<dbReference type="PROSITE" id="PS50883">
    <property type="entry name" value="EAL"/>
    <property type="match status" value="1"/>
</dbReference>
<dbReference type="InterPro" id="IPR035919">
    <property type="entry name" value="EAL_sf"/>
</dbReference>
<dbReference type="SUPFAM" id="SSF141868">
    <property type="entry name" value="EAL domain-like"/>
    <property type="match status" value="1"/>
</dbReference>
<reference evidence="5" key="1">
    <citation type="submission" date="2023-07" db="EMBL/GenBank/DDBJ databases">
        <authorList>
            <person name="Kim M."/>
        </authorList>
    </citation>
    <scope>NUCLEOTIDE SEQUENCE</scope>
    <source>
        <strain evidence="5">BIUV-7</strain>
    </source>
</reference>
<dbReference type="PROSITE" id="PS50113">
    <property type="entry name" value="PAC"/>
    <property type="match status" value="1"/>
</dbReference>
<feature type="domain" description="PAC" evidence="2">
    <location>
        <begin position="248"/>
        <end position="298"/>
    </location>
</feature>
<dbReference type="Pfam" id="PF01590">
    <property type="entry name" value="GAF"/>
    <property type="match status" value="1"/>
</dbReference>
<sequence length="741" mass="81108">MRAAPHLFNEDARLAALAEYDLLSGTDDVDLTEIVQLASHMFDVPICLVSLIERDAQVFKARVGIDSCGTDRSISFCAHAISEDGAFVIPDATLDRRFEDNPLVTGEPFIRFYAGVPLRAPSGHAIGSLCVIDSRPRNGITERERADLTALAELVIDRLELRRLAVARAVSQSRFESIAATSPDGIICADQQGNITFWNSACEELFDFTAAQAVGASLDIIIPEAMRSGHGGGLRRVVAGDAPRLVGTTIELNARRKDGSEFPIELSLSMWREGEQTSFGAIIRDLTERRANETRLFDLGHRDALTQLPNRAVLLSRIAECAKAREPVAIMLIDLDGFKSVNDTLGHNAGDSVLRQVAARILSCVRSIDTVARLGGDEFAILLPRRPDQGLIGGEADCLIAAIGAPYIVDEQMAHIGASIGIALSPQDGRHAEELLSAADLAMYQAKGEGRNCRRFFIPSLRDAAINRRAFEGEIRRALDRSEFELFYQPQVRMADGAMLGVEALLRWRHPDRGLLTPDLFLPTIEMGLLAPEVGGWVMQTACAEAVALRELVPELVMGVNLFGAQFRTGRLAEDVQRILTQTGLPPRALELEITENIALRHDDTMLLPLRKLRALGVGIAFDDFGTGFASLSLLRRFPLSRLKIDRSFVRDICNNRVDAAVVAAMVFLATTLGIELIAEGVETEEQAELLRASGCRIVQGYRYGKPMSAVALRRFIGQRPQIASGEGSRMMRLPLDRLQG</sequence>
<feature type="domain" description="EAL" evidence="3">
    <location>
        <begin position="468"/>
        <end position="721"/>
    </location>
</feature>
<dbReference type="InterPro" id="IPR013767">
    <property type="entry name" value="PAS_fold"/>
</dbReference>
<dbReference type="SMART" id="SM00091">
    <property type="entry name" value="PAS"/>
    <property type="match status" value="1"/>
</dbReference>
<dbReference type="Gene3D" id="3.20.20.450">
    <property type="entry name" value="EAL domain"/>
    <property type="match status" value="1"/>
</dbReference>
<accession>A0ABT8YES8</accession>
<keyword evidence="6" id="KW-1185">Reference proteome</keyword>
<dbReference type="Pfam" id="PF00563">
    <property type="entry name" value="EAL"/>
    <property type="match status" value="1"/>
</dbReference>
<evidence type="ECO:0000259" key="1">
    <source>
        <dbReference type="PROSITE" id="PS50112"/>
    </source>
</evidence>
<dbReference type="PROSITE" id="PS50887">
    <property type="entry name" value="GGDEF"/>
    <property type="match status" value="1"/>
</dbReference>
<evidence type="ECO:0000259" key="2">
    <source>
        <dbReference type="PROSITE" id="PS50113"/>
    </source>
</evidence>
<dbReference type="InterPro" id="IPR043128">
    <property type="entry name" value="Rev_trsase/Diguanyl_cyclase"/>
</dbReference>
<feature type="domain" description="PAS" evidence="1">
    <location>
        <begin position="171"/>
        <end position="241"/>
    </location>
</feature>
<dbReference type="InterPro" id="IPR001610">
    <property type="entry name" value="PAC"/>
</dbReference>
<dbReference type="Gene3D" id="3.30.70.270">
    <property type="match status" value="1"/>
</dbReference>
<protein>
    <submittedName>
        <fullName evidence="5">EAL domain-containing protein</fullName>
    </submittedName>
</protein>
<dbReference type="SMART" id="SM00267">
    <property type="entry name" value="GGDEF"/>
    <property type="match status" value="1"/>
</dbReference>
<feature type="domain" description="GGDEF" evidence="4">
    <location>
        <begin position="326"/>
        <end position="459"/>
    </location>
</feature>
<dbReference type="CDD" id="cd01949">
    <property type="entry name" value="GGDEF"/>
    <property type="match status" value="1"/>
</dbReference>
<dbReference type="InterPro" id="IPR029787">
    <property type="entry name" value="Nucleotide_cyclase"/>
</dbReference>
<dbReference type="CDD" id="cd00130">
    <property type="entry name" value="PAS"/>
    <property type="match status" value="1"/>
</dbReference>
<proteinExistence type="predicted"/>
<dbReference type="InterPro" id="IPR035965">
    <property type="entry name" value="PAS-like_dom_sf"/>
</dbReference>
<dbReference type="InterPro" id="IPR003018">
    <property type="entry name" value="GAF"/>
</dbReference>
<gene>
    <name evidence="5" type="ORF">Q4F19_17970</name>
</gene>
<dbReference type="PANTHER" id="PTHR44757:SF2">
    <property type="entry name" value="BIOFILM ARCHITECTURE MAINTENANCE PROTEIN MBAA"/>
    <property type="match status" value="1"/>
</dbReference>
<dbReference type="PANTHER" id="PTHR44757">
    <property type="entry name" value="DIGUANYLATE CYCLASE DGCP"/>
    <property type="match status" value="1"/>
</dbReference>
<dbReference type="InterPro" id="IPR001633">
    <property type="entry name" value="EAL_dom"/>
</dbReference>
<dbReference type="SMART" id="SM00086">
    <property type="entry name" value="PAC"/>
    <property type="match status" value="1"/>
</dbReference>
<dbReference type="PROSITE" id="PS50112">
    <property type="entry name" value="PAS"/>
    <property type="match status" value="1"/>
</dbReference>
<dbReference type="CDD" id="cd01948">
    <property type="entry name" value="EAL"/>
    <property type="match status" value="1"/>
</dbReference>
<evidence type="ECO:0000259" key="4">
    <source>
        <dbReference type="PROSITE" id="PS50887"/>
    </source>
</evidence>
<dbReference type="InterPro" id="IPR000014">
    <property type="entry name" value="PAS"/>
</dbReference>
<organism evidence="5 6">
    <name type="scientific">Sphingomonas natans</name>
    <dbReference type="NCBI Taxonomy" id="3063330"/>
    <lineage>
        <taxon>Bacteria</taxon>
        <taxon>Pseudomonadati</taxon>
        <taxon>Pseudomonadota</taxon>
        <taxon>Alphaproteobacteria</taxon>
        <taxon>Sphingomonadales</taxon>
        <taxon>Sphingomonadaceae</taxon>
        <taxon>Sphingomonas</taxon>
    </lineage>
</organism>
<evidence type="ECO:0000313" key="6">
    <source>
        <dbReference type="Proteomes" id="UP001169764"/>
    </source>
</evidence>
<dbReference type="Pfam" id="PF00989">
    <property type="entry name" value="PAS"/>
    <property type="match status" value="1"/>
</dbReference>
<dbReference type="SMART" id="SM00052">
    <property type="entry name" value="EAL"/>
    <property type="match status" value="1"/>
</dbReference>